<protein>
    <submittedName>
        <fullName evidence="2">Transposase</fullName>
    </submittedName>
</protein>
<organism evidence="1 2">
    <name type="scientific">Haemonchus contortus</name>
    <name type="common">Barber pole worm</name>
    <dbReference type="NCBI Taxonomy" id="6289"/>
    <lineage>
        <taxon>Eukaryota</taxon>
        <taxon>Metazoa</taxon>
        <taxon>Ecdysozoa</taxon>
        <taxon>Nematoda</taxon>
        <taxon>Chromadorea</taxon>
        <taxon>Rhabditida</taxon>
        <taxon>Rhabditina</taxon>
        <taxon>Rhabditomorpha</taxon>
        <taxon>Strongyloidea</taxon>
        <taxon>Trichostrongylidae</taxon>
        <taxon>Haemonchus</taxon>
    </lineage>
</organism>
<dbReference type="Proteomes" id="UP000025227">
    <property type="component" value="Unplaced"/>
</dbReference>
<dbReference type="WBParaSite" id="HCON_00116400-00001">
    <property type="protein sequence ID" value="HCON_00116400-00001"/>
    <property type="gene ID" value="HCON_00116400"/>
</dbReference>
<evidence type="ECO:0000313" key="2">
    <source>
        <dbReference type="WBParaSite" id="HCON_00116400-00001"/>
    </source>
</evidence>
<name>A0A7I4YND9_HAECO</name>
<accession>A0A7I4YND9</accession>
<dbReference type="AlphaFoldDB" id="A0A7I4YND9"/>
<keyword evidence="1" id="KW-1185">Reference proteome</keyword>
<sequence length="44" mass="4863">MASVLRGYSRELARNKMEVLNSVLLAEGPLYVDFSNDPAVPPQN</sequence>
<evidence type="ECO:0000313" key="1">
    <source>
        <dbReference type="Proteomes" id="UP000025227"/>
    </source>
</evidence>
<reference evidence="2" key="1">
    <citation type="submission" date="2020-12" db="UniProtKB">
        <authorList>
            <consortium name="WormBaseParasite"/>
        </authorList>
    </citation>
    <scope>IDENTIFICATION</scope>
    <source>
        <strain evidence="2">MHco3</strain>
    </source>
</reference>
<proteinExistence type="predicted"/>